<feature type="transmembrane region" description="Helical" evidence="9">
    <location>
        <begin position="232"/>
        <end position="253"/>
    </location>
</feature>
<keyword evidence="11" id="KW-0449">Lipoprotein</keyword>
<comment type="similarity">
    <text evidence="2 9">Belongs to the CN hydrolase family. Apolipoprotein N-acyltransferase subfamily.</text>
</comment>
<dbReference type="EMBL" id="PVLR01000054">
    <property type="protein sequence ID" value="PRD67569.1"/>
    <property type="molecule type" value="Genomic_DNA"/>
</dbReference>
<dbReference type="InterPro" id="IPR036526">
    <property type="entry name" value="C-N_Hydrolase_sf"/>
</dbReference>
<keyword evidence="4 9" id="KW-0808">Transferase</keyword>
<reference evidence="11 12" key="1">
    <citation type="submission" date="2018-03" db="EMBL/GenBank/DDBJ databases">
        <title>Comparative genomics illustrates the genes involved in a hyperalkaliphilic mechanisms of Serpentinomonas isolated from highly-alkaline calcium-rich serpentinized springs.</title>
        <authorList>
            <person name="Suzuki S."/>
            <person name="Ishii S."/>
            <person name="Walworth N."/>
            <person name="Bird L."/>
            <person name="Kuenen J.G."/>
            <person name="Nealson K.H."/>
        </authorList>
    </citation>
    <scope>NUCLEOTIDE SEQUENCE [LARGE SCALE GENOMIC DNA]</scope>
    <source>
        <strain evidence="11 12">83</strain>
    </source>
</reference>
<dbReference type="HAMAP" id="MF_01148">
    <property type="entry name" value="Lnt"/>
    <property type="match status" value="1"/>
</dbReference>
<comment type="catalytic activity">
    <reaction evidence="9">
        <text>N-terminal S-1,2-diacyl-sn-glyceryl-L-cysteinyl-[lipoprotein] + a glycerophospholipid = N-acyl-S-1,2-diacyl-sn-glyceryl-L-cysteinyl-[lipoprotein] + a 2-acyl-sn-glycero-3-phospholipid + H(+)</text>
        <dbReference type="Rhea" id="RHEA:48228"/>
        <dbReference type="Rhea" id="RHEA-COMP:14681"/>
        <dbReference type="Rhea" id="RHEA-COMP:14684"/>
        <dbReference type="ChEBI" id="CHEBI:15378"/>
        <dbReference type="ChEBI" id="CHEBI:136912"/>
        <dbReference type="ChEBI" id="CHEBI:140656"/>
        <dbReference type="ChEBI" id="CHEBI:140657"/>
        <dbReference type="ChEBI" id="CHEBI:140660"/>
        <dbReference type="EC" id="2.3.1.269"/>
    </reaction>
</comment>
<keyword evidence="7 9" id="KW-0472">Membrane</keyword>
<dbReference type="SUPFAM" id="SSF56317">
    <property type="entry name" value="Carbon-nitrogen hydrolase"/>
    <property type="match status" value="1"/>
</dbReference>
<proteinExistence type="inferred from homology"/>
<organism evidence="11 12">
    <name type="scientific">Malikia spinosa</name>
    <dbReference type="NCBI Taxonomy" id="86180"/>
    <lineage>
        <taxon>Bacteria</taxon>
        <taxon>Pseudomonadati</taxon>
        <taxon>Pseudomonadota</taxon>
        <taxon>Betaproteobacteria</taxon>
        <taxon>Burkholderiales</taxon>
        <taxon>Comamonadaceae</taxon>
        <taxon>Malikia</taxon>
    </lineage>
</organism>
<comment type="function">
    <text evidence="9">Catalyzes the phospholipid dependent N-acylation of the N-terminal cysteine of apolipoprotein, the last step in lipoprotein maturation.</text>
</comment>
<accession>A0A2S9KAS7</accession>
<evidence type="ECO:0000256" key="2">
    <source>
        <dbReference type="ARBA" id="ARBA00010065"/>
    </source>
</evidence>
<feature type="transmembrane region" description="Helical" evidence="9">
    <location>
        <begin position="43"/>
        <end position="60"/>
    </location>
</feature>
<dbReference type="EC" id="2.3.1.269" evidence="9"/>
<dbReference type="RefSeq" id="WP_105730895.1">
    <property type="nucleotide sequence ID" value="NZ_PVLR01000054.1"/>
</dbReference>
<evidence type="ECO:0000256" key="7">
    <source>
        <dbReference type="ARBA" id="ARBA00023136"/>
    </source>
</evidence>
<comment type="pathway">
    <text evidence="9">Protein modification; lipoprotein biosynthesis (N-acyl transfer).</text>
</comment>
<dbReference type="CDD" id="cd07571">
    <property type="entry name" value="ALP_N-acyl_transferase"/>
    <property type="match status" value="1"/>
</dbReference>
<feature type="transmembrane region" description="Helical" evidence="9">
    <location>
        <begin position="177"/>
        <end position="200"/>
    </location>
</feature>
<keyword evidence="6 9" id="KW-1133">Transmembrane helix</keyword>
<dbReference type="PANTHER" id="PTHR38686:SF1">
    <property type="entry name" value="APOLIPOPROTEIN N-ACYLTRANSFERASE"/>
    <property type="match status" value="1"/>
</dbReference>
<feature type="transmembrane region" description="Helical" evidence="9">
    <location>
        <begin position="101"/>
        <end position="124"/>
    </location>
</feature>
<keyword evidence="5 9" id="KW-0812">Transmembrane</keyword>
<comment type="subcellular location">
    <subcellularLocation>
        <location evidence="1 9">Cell membrane</location>
        <topology evidence="1 9">Multi-pass membrane protein</topology>
    </subcellularLocation>
</comment>
<keyword evidence="8 9" id="KW-0012">Acyltransferase</keyword>
<evidence type="ECO:0000256" key="1">
    <source>
        <dbReference type="ARBA" id="ARBA00004651"/>
    </source>
</evidence>
<evidence type="ECO:0000313" key="11">
    <source>
        <dbReference type="EMBL" id="PRD67569.1"/>
    </source>
</evidence>
<dbReference type="GO" id="GO:0005886">
    <property type="term" value="C:plasma membrane"/>
    <property type="evidence" value="ECO:0007669"/>
    <property type="project" value="UniProtKB-SubCell"/>
</dbReference>
<sequence length="561" mass="60118">MRRLTPSLLLQVMPLGLALGLAGLLQAAALAWPWRLGWPAGEPVAGLQILSLAALLLLLPGAPSARSAFLRGWIWSTAWLGGTFWWLFVSMHTYGGLPAPLAALGVLALAAALGLYYAAAAALFWRWRAARLPWRLPAFVALWTLAELARGLLLTGFPWGAGGYAQVDALAPLAPWVGVYGMGAVAAALALLAAQALALLARCVGLGARLGSAAPLAGPNSMAGLAAARPSSAARSVALAGLLGLALLCWPGATRHWTGWIPVWTTPAGQLSALLLQGNIPQDQKFQPGSGMPLALGWYRQQAHAALEQGQVSLVVAPETAIPLLPQQLPPAWWQPLLQGVQQGRSALMLGLPMGSPEQGYTNSALSWRPGQDEPLRYDKQHLVPFGEFIPTGFRWFTELMQIPLGDFNRGAPVQPTLDWAGQRIAPNICYEDLFGEELARGFVAPALAPTVLVNLSNIAWFGDTVAIDQHRQISRLRALELQRPMLRATNTGATLAIDHLGRVTHELPRLTRAVLAVEVEGREGLTPYARWAGRFGLWPLALLCVSALALAWRRSGRSRP</sequence>
<dbReference type="UniPathway" id="UPA00666"/>
<feature type="transmembrane region" description="Helical" evidence="9">
    <location>
        <begin position="72"/>
        <end position="89"/>
    </location>
</feature>
<dbReference type="AlphaFoldDB" id="A0A2S9KAS7"/>
<dbReference type="Gene3D" id="3.60.110.10">
    <property type="entry name" value="Carbon-nitrogen hydrolase"/>
    <property type="match status" value="1"/>
</dbReference>
<evidence type="ECO:0000256" key="8">
    <source>
        <dbReference type="ARBA" id="ARBA00023315"/>
    </source>
</evidence>
<protein>
    <recommendedName>
        <fullName evidence="9">Apolipoprotein N-acyltransferase</fullName>
        <shortName evidence="9">ALP N-acyltransferase</shortName>
        <ecNumber evidence="9">2.3.1.269</ecNumber>
    </recommendedName>
</protein>
<evidence type="ECO:0000256" key="6">
    <source>
        <dbReference type="ARBA" id="ARBA00022989"/>
    </source>
</evidence>
<keyword evidence="3 9" id="KW-1003">Cell membrane</keyword>
<dbReference type="InterPro" id="IPR003010">
    <property type="entry name" value="C-N_Hydrolase"/>
</dbReference>
<evidence type="ECO:0000256" key="5">
    <source>
        <dbReference type="ARBA" id="ARBA00022692"/>
    </source>
</evidence>
<dbReference type="PANTHER" id="PTHR38686">
    <property type="entry name" value="APOLIPOPROTEIN N-ACYLTRANSFERASE"/>
    <property type="match status" value="1"/>
</dbReference>
<dbReference type="InterPro" id="IPR045378">
    <property type="entry name" value="LNT_N"/>
</dbReference>
<feature type="transmembrane region" description="Helical" evidence="9">
    <location>
        <begin position="136"/>
        <end position="157"/>
    </location>
</feature>
<dbReference type="GO" id="GO:0042158">
    <property type="term" value="P:lipoprotein biosynthetic process"/>
    <property type="evidence" value="ECO:0007669"/>
    <property type="project" value="UniProtKB-UniRule"/>
</dbReference>
<dbReference type="GO" id="GO:0016410">
    <property type="term" value="F:N-acyltransferase activity"/>
    <property type="evidence" value="ECO:0007669"/>
    <property type="project" value="UniProtKB-UniRule"/>
</dbReference>
<dbReference type="Pfam" id="PF20154">
    <property type="entry name" value="LNT_N"/>
    <property type="match status" value="1"/>
</dbReference>
<evidence type="ECO:0000256" key="9">
    <source>
        <dbReference type="HAMAP-Rule" id="MF_01148"/>
    </source>
</evidence>
<dbReference type="OrthoDB" id="9804277at2"/>
<dbReference type="Proteomes" id="UP000238326">
    <property type="component" value="Unassembled WGS sequence"/>
</dbReference>
<evidence type="ECO:0000256" key="4">
    <source>
        <dbReference type="ARBA" id="ARBA00022679"/>
    </source>
</evidence>
<keyword evidence="12" id="KW-1185">Reference proteome</keyword>
<name>A0A2S9KAS7_9BURK</name>
<evidence type="ECO:0000256" key="3">
    <source>
        <dbReference type="ARBA" id="ARBA00022475"/>
    </source>
</evidence>
<dbReference type="Pfam" id="PF00795">
    <property type="entry name" value="CN_hydrolase"/>
    <property type="match status" value="1"/>
</dbReference>
<evidence type="ECO:0000313" key="12">
    <source>
        <dbReference type="Proteomes" id="UP000238326"/>
    </source>
</evidence>
<feature type="transmembrane region" description="Helical" evidence="9">
    <location>
        <begin position="536"/>
        <end position="553"/>
    </location>
</feature>
<evidence type="ECO:0000259" key="10">
    <source>
        <dbReference type="PROSITE" id="PS50263"/>
    </source>
</evidence>
<feature type="domain" description="CN hydrolase" evidence="10">
    <location>
        <begin position="276"/>
        <end position="522"/>
    </location>
</feature>
<dbReference type="NCBIfam" id="TIGR00546">
    <property type="entry name" value="lnt"/>
    <property type="match status" value="1"/>
</dbReference>
<dbReference type="PROSITE" id="PS50263">
    <property type="entry name" value="CN_HYDROLASE"/>
    <property type="match status" value="1"/>
</dbReference>
<comment type="caution">
    <text evidence="11">The sequence shown here is derived from an EMBL/GenBank/DDBJ whole genome shotgun (WGS) entry which is preliminary data.</text>
</comment>
<dbReference type="InterPro" id="IPR004563">
    <property type="entry name" value="Apolipo_AcylTrfase"/>
</dbReference>
<gene>
    <name evidence="9" type="primary">lnt</name>
    <name evidence="11" type="ORF">C6P61_15680</name>
</gene>